<dbReference type="EC" id="3.2.1.106" evidence="11 12"/>
<protein>
    <recommendedName>
        <fullName evidence="11 12">Mannosyl-oligosaccharide glucosidase</fullName>
        <ecNumber evidence="11 12">3.2.1.106</ecNumber>
    </recommendedName>
</protein>
<dbReference type="InterPro" id="IPR031631">
    <property type="entry name" value="Glyco_hydro_63N"/>
</dbReference>
<evidence type="ECO:0000259" key="14">
    <source>
        <dbReference type="Pfam" id="PF16923"/>
    </source>
</evidence>
<dbReference type="GO" id="GO:0009311">
    <property type="term" value="P:oligosaccharide metabolic process"/>
    <property type="evidence" value="ECO:0007669"/>
    <property type="project" value="UniProtKB-UniRule"/>
</dbReference>
<evidence type="ECO:0000256" key="4">
    <source>
        <dbReference type="ARBA" id="ARBA00022801"/>
    </source>
</evidence>
<dbReference type="Gene3D" id="2.70.98.110">
    <property type="entry name" value="Glycosyl hydrolase family 63, N-terminal domain"/>
    <property type="match status" value="1"/>
</dbReference>
<name>A0AAD8DJX5_MYTSE</name>
<dbReference type="InterPro" id="IPR012341">
    <property type="entry name" value="6hp_glycosidase-like_sf"/>
</dbReference>
<keyword evidence="5 12" id="KW-0256">Endoplasmic reticulum</keyword>
<dbReference type="EMBL" id="JARGEI010000032">
    <property type="protein sequence ID" value="KAJ8704063.1"/>
    <property type="molecule type" value="Genomic_DNA"/>
</dbReference>
<keyword evidence="9" id="KW-0325">Glycoprotein</keyword>
<keyword evidence="7" id="KW-1133">Transmembrane helix</keyword>
<evidence type="ECO:0000313" key="16">
    <source>
        <dbReference type="Proteomes" id="UP001231518"/>
    </source>
</evidence>
<evidence type="ECO:0000256" key="3">
    <source>
        <dbReference type="ARBA" id="ARBA00022692"/>
    </source>
</evidence>
<keyword evidence="8" id="KW-0472">Membrane</keyword>
<dbReference type="Gene3D" id="1.50.10.10">
    <property type="match status" value="4"/>
</dbReference>
<dbReference type="PANTHER" id="PTHR10412">
    <property type="entry name" value="MANNOSYL-OLIGOSACCHARIDE GLUCOSIDASE"/>
    <property type="match status" value="1"/>
</dbReference>
<dbReference type="GO" id="GO:0004573">
    <property type="term" value="F:Glc3Man9GlcNAc2 oligosaccharide glucosidase activity"/>
    <property type="evidence" value="ECO:0007669"/>
    <property type="project" value="UniProtKB-UniRule"/>
</dbReference>
<keyword evidence="16" id="KW-1185">Reference proteome</keyword>
<dbReference type="AlphaFoldDB" id="A0AAD8DJX5"/>
<dbReference type="Proteomes" id="UP001231518">
    <property type="component" value="Chromosome 31"/>
</dbReference>
<dbReference type="Pfam" id="PF16923">
    <property type="entry name" value="Glyco_hydro_63N"/>
    <property type="match status" value="1"/>
</dbReference>
<comment type="catalytic activity">
    <reaction evidence="12">
        <text>N(4)-(alpha-D-Glc-(1-&gt;2)-alpha-D-Glc-(1-&gt;3)-alpha-D-Glc-(1-&gt;3)-alpha-D-Man-(1-&gt;2)-alpha-D-Man-(1-&gt;2)-alpha-D-Man-(1-&gt;3)-[alpha-D-Man-(1-&gt;2)-alpha-D-Man-(1-&gt;3)-[alpha-D-Man-(1-&gt;2)-alpha-D-Man-(1-&gt;6)]-alpha-D-Man-(1-&gt;6)]-beta-D-Man-(1-&gt;4)-beta-D-GlcNAc-(1-&gt;4)-beta-D-GlcNAc)-L-asparaginyl-[protein] + H2O = N(4)-(alpha-D-Glc-(1-&gt;3)-alpha-D-Glc-(1-&gt;3)-alpha-D-Man-(1-&gt;2)-alpha-D-Man-(1-&gt;2)-alpha-D-Man-(1-&gt;3)-[alpha-D-Man-(1-&gt;2)-alpha-D-Man-(1-&gt;3)-[alpha-D-Man-(1-&gt;2)-alpha-D-Man-(1-&gt;6)]-alpha-D-Man-(1-&gt;6)]-beta-D-Man-(1-&gt;4)-beta-D-GlcNAc-(1-&gt;4)-beta-D-GlcNAc)-L-asparaginyl-[protein] + beta-D-glucose</text>
        <dbReference type="Rhea" id="RHEA:55988"/>
        <dbReference type="Rhea" id="RHEA-COMP:12806"/>
        <dbReference type="Rhea" id="RHEA-COMP:14355"/>
        <dbReference type="ChEBI" id="CHEBI:15377"/>
        <dbReference type="ChEBI" id="CHEBI:15903"/>
        <dbReference type="ChEBI" id="CHEBI:59082"/>
        <dbReference type="ChEBI" id="CHEBI:132537"/>
        <dbReference type="EC" id="3.2.1.106"/>
    </reaction>
</comment>
<dbReference type="PANTHER" id="PTHR10412:SF11">
    <property type="entry name" value="MANNOSYL-OLIGOSACCHARIDE GLUCOSIDASE"/>
    <property type="match status" value="1"/>
</dbReference>
<proteinExistence type="inferred from homology"/>
<dbReference type="InterPro" id="IPR031335">
    <property type="entry name" value="Glyco_hydro_63_C"/>
</dbReference>
<evidence type="ECO:0000256" key="9">
    <source>
        <dbReference type="ARBA" id="ARBA00023180"/>
    </source>
</evidence>
<comment type="similarity">
    <text evidence="2 12">Belongs to the glycosyl hydrolase 63 family.</text>
</comment>
<feature type="domain" description="Glycosyl hydrolase family 63 N-terminal" evidence="14">
    <location>
        <begin position="39"/>
        <end position="220"/>
    </location>
</feature>
<evidence type="ECO:0000256" key="7">
    <source>
        <dbReference type="ARBA" id="ARBA00022989"/>
    </source>
</evidence>
<evidence type="ECO:0000256" key="11">
    <source>
        <dbReference type="ARBA" id="ARBA00038888"/>
    </source>
</evidence>
<reference evidence="15" key="1">
    <citation type="submission" date="2023-03" db="EMBL/GenBank/DDBJ databases">
        <title>Chromosome-level genomes of two armyworms, Mythimna separata and Mythimna loreyi, provide insights into the biosynthesis and reception of sex pheromones.</title>
        <authorList>
            <person name="Zhao H."/>
        </authorList>
    </citation>
    <scope>NUCLEOTIDE SEQUENCE</scope>
    <source>
        <strain evidence="15">BeijingLab</strain>
        <tissue evidence="15">Pupa</tissue>
    </source>
</reference>
<keyword evidence="10 12" id="KW-0326">Glycosidase</keyword>
<dbReference type="GO" id="GO:0005789">
    <property type="term" value="C:endoplasmic reticulum membrane"/>
    <property type="evidence" value="ECO:0007669"/>
    <property type="project" value="UniProtKB-SubCell"/>
</dbReference>
<dbReference type="GO" id="GO:0006487">
    <property type="term" value="P:protein N-linked glycosylation"/>
    <property type="evidence" value="ECO:0007669"/>
    <property type="project" value="UniProtKB-UniRule"/>
</dbReference>
<organism evidence="15 16">
    <name type="scientific">Mythimna separata</name>
    <name type="common">Oriental armyworm</name>
    <name type="synonym">Pseudaletia separata</name>
    <dbReference type="NCBI Taxonomy" id="271217"/>
    <lineage>
        <taxon>Eukaryota</taxon>
        <taxon>Metazoa</taxon>
        <taxon>Ecdysozoa</taxon>
        <taxon>Arthropoda</taxon>
        <taxon>Hexapoda</taxon>
        <taxon>Insecta</taxon>
        <taxon>Pterygota</taxon>
        <taxon>Neoptera</taxon>
        <taxon>Endopterygota</taxon>
        <taxon>Lepidoptera</taxon>
        <taxon>Glossata</taxon>
        <taxon>Ditrysia</taxon>
        <taxon>Noctuoidea</taxon>
        <taxon>Noctuidae</taxon>
        <taxon>Noctuinae</taxon>
        <taxon>Hadenini</taxon>
        <taxon>Mythimna</taxon>
    </lineage>
</organism>
<evidence type="ECO:0000256" key="8">
    <source>
        <dbReference type="ARBA" id="ARBA00023136"/>
    </source>
</evidence>
<feature type="domain" description="Glycosyl hydrolase family 63 C-terminal" evidence="13">
    <location>
        <begin position="273"/>
        <end position="355"/>
    </location>
</feature>
<evidence type="ECO:0000256" key="5">
    <source>
        <dbReference type="ARBA" id="ARBA00022824"/>
    </source>
</evidence>
<dbReference type="InterPro" id="IPR038518">
    <property type="entry name" value="Glyco_hydro_63N_sf"/>
</dbReference>
<accession>A0AAD8DJX5</accession>
<evidence type="ECO:0000256" key="2">
    <source>
        <dbReference type="ARBA" id="ARBA00010833"/>
    </source>
</evidence>
<comment type="subcellular location">
    <subcellularLocation>
        <location evidence="1 12">Endoplasmic reticulum membrane</location>
        <topology evidence="1 12">Single-pass type II membrane protein</topology>
    </subcellularLocation>
</comment>
<evidence type="ECO:0000256" key="6">
    <source>
        <dbReference type="ARBA" id="ARBA00022968"/>
    </source>
</evidence>
<dbReference type="Pfam" id="PF03200">
    <property type="entry name" value="Glyco_hydro_63"/>
    <property type="match status" value="2"/>
</dbReference>
<keyword evidence="4 12" id="KW-0378">Hydrolase</keyword>
<evidence type="ECO:0000313" key="15">
    <source>
        <dbReference type="EMBL" id="KAJ8704063.1"/>
    </source>
</evidence>
<feature type="domain" description="Glycosyl hydrolase family 63 C-terminal" evidence="13">
    <location>
        <begin position="397"/>
        <end position="439"/>
    </location>
</feature>
<dbReference type="InterPro" id="IPR004888">
    <property type="entry name" value="Glycoside_hydrolase_63"/>
</dbReference>
<evidence type="ECO:0000256" key="10">
    <source>
        <dbReference type="ARBA" id="ARBA00023295"/>
    </source>
</evidence>
<evidence type="ECO:0000256" key="1">
    <source>
        <dbReference type="ARBA" id="ARBA00004648"/>
    </source>
</evidence>
<keyword evidence="6" id="KW-0735">Signal-anchor</keyword>
<comment type="caution">
    <text evidence="15">The sequence shown here is derived from an EMBL/GenBank/DDBJ whole genome shotgun (WGS) entry which is preliminary data.</text>
</comment>
<comment type="function">
    <text evidence="12">Cleaves the distal alpha 1,2-linked glucose residue from the Glc(3)Man(9)GlcNAc(2) oligosaccharide precursor.</text>
</comment>
<evidence type="ECO:0000256" key="12">
    <source>
        <dbReference type="RuleBase" id="RU368089"/>
    </source>
</evidence>
<evidence type="ECO:0000259" key="13">
    <source>
        <dbReference type="Pfam" id="PF03200"/>
    </source>
</evidence>
<keyword evidence="3" id="KW-0812">Transmembrane</keyword>
<gene>
    <name evidence="15" type="ORF">PYW07_013357</name>
</gene>
<sequence>MTRLDHNKNTLGYLETRVNTPFDDDKVVKETGLQIPERYWGTYRPGVYMGLKSREPRSPVFGMMWYELSASRHKGIRHWCDQNDQLATYGWLRHDGVTFGEQLITDLPHNITTSFVKTPGGEHGGHWTARINVTTKGHAKVPFMLIWYAALDESLGPAAPHSRLWYEDGSILGHTPQLHNFRVNFVPHKGKLLYTSYSEAHAPGLHLLKEKFYSLLKIEKSSMFGKLAVLGPDDELNIKEKDINFVPVQMLVETPFSIDIVYTTEDLSTPPLKGEKYTKALEAKKMQFDLEFEEKFKLDEKGYPPQDVAIARAALSNMVGGVGYFFGASRVQSQYTKEPVPYWRAPLYTGVPSRAALSNMVGGVGYFFGASRVQSQYTKEPVPYWRAPLYTGVPSRAALSNMVGGVGYFFGASRVQSQYTKEPVPYWRAPLYTGVPSRAALSNMVGGVGYFFGASRVQSQYTKEPVPYWRAPLYTGVPSR</sequence>